<dbReference type="AlphaFoldDB" id="A0A485L644"/>
<protein>
    <submittedName>
        <fullName evidence="3">Aste57867_16721 protein</fullName>
    </submittedName>
</protein>
<accession>A0A485L644</accession>
<evidence type="ECO:0000313" key="2">
    <source>
        <dbReference type="EMBL" id="KAF0692178.1"/>
    </source>
</evidence>
<gene>
    <name evidence="3" type="primary">Aste57867_16721</name>
    <name evidence="2" type="ORF">As57867_016664</name>
    <name evidence="3" type="ORF">ASTE57867_16721</name>
</gene>
<evidence type="ECO:0000313" key="3">
    <source>
        <dbReference type="EMBL" id="VFT93491.1"/>
    </source>
</evidence>
<name>A0A485L644_9STRA</name>
<proteinExistence type="predicted"/>
<dbReference type="Proteomes" id="UP000332933">
    <property type="component" value="Unassembled WGS sequence"/>
</dbReference>
<sequence length="152" mass="16574">MSTFPASSPTTWTALAAQQEANMRHFDDDWSHVRSQMGEDQLRAVAALLASQASESSHAADAEAAARGQLLRAHELQWVVARQMEAQIPSPTPSSVVPPPPLPPPSGTNPRMKRAIDVFLEQIQVAPLWVSQMSSPQPEVPTPRGMWSQSTE</sequence>
<keyword evidence="4" id="KW-1185">Reference proteome</keyword>
<reference evidence="2" key="2">
    <citation type="submission" date="2019-06" db="EMBL/GenBank/DDBJ databases">
        <title>Genomics analysis of Aphanomyces spp. identifies a new class of oomycete effector associated with host adaptation.</title>
        <authorList>
            <person name="Gaulin E."/>
        </authorList>
    </citation>
    <scope>NUCLEOTIDE SEQUENCE</scope>
    <source>
        <strain evidence="2">CBS 578.67</strain>
    </source>
</reference>
<evidence type="ECO:0000313" key="4">
    <source>
        <dbReference type="Proteomes" id="UP000332933"/>
    </source>
</evidence>
<feature type="region of interest" description="Disordered" evidence="1">
    <location>
        <begin position="88"/>
        <end position="111"/>
    </location>
</feature>
<dbReference type="EMBL" id="CAADRA010005953">
    <property type="protein sequence ID" value="VFT93491.1"/>
    <property type="molecule type" value="Genomic_DNA"/>
</dbReference>
<organism evidence="3 4">
    <name type="scientific">Aphanomyces stellatus</name>
    <dbReference type="NCBI Taxonomy" id="120398"/>
    <lineage>
        <taxon>Eukaryota</taxon>
        <taxon>Sar</taxon>
        <taxon>Stramenopiles</taxon>
        <taxon>Oomycota</taxon>
        <taxon>Saprolegniomycetes</taxon>
        <taxon>Saprolegniales</taxon>
        <taxon>Verrucalvaceae</taxon>
        <taxon>Aphanomyces</taxon>
    </lineage>
</organism>
<reference evidence="3 4" key="1">
    <citation type="submission" date="2019-03" db="EMBL/GenBank/DDBJ databases">
        <authorList>
            <person name="Gaulin E."/>
            <person name="Dumas B."/>
        </authorList>
    </citation>
    <scope>NUCLEOTIDE SEQUENCE [LARGE SCALE GENOMIC DNA]</scope>
    <source>
        <strain evidence="3">CBS 568.67</strain>
    </source>
</reference>
<evidence type="ECO:0000256" key="1">
    <source>
        <dbReference type="SAM" id="MobiDB-lite"/>
    </source>
</evidence>
<feature type="compositionally biased region" description="Pro residues" evidence="1">
    <location>
        <begin position="90"/>
        <end position="107"/>
    </location>
</feature>
<dbReference type="EMBL" id="VJMH01005932">
    <property type="protein sequence ID" value="KAF0692178.1"/>
    <property type="molecule type" value="Genomic_DNA"/>
</dbReference>
<feature type="region of interest" description="Disordered" evidence="1">
    <location>
        <begin position="130"/>
        <end position="152"/>
    </location>
</feature>